<reference evidence="2 3" key="1">
    <citation type="submission" date="2017-09" db="EMBL/GenBank/DDBJ databases">
        <title>Depth-based differentiation of microbial function through sediment-hosted aquifers and enrichment of novel symbionts in the deep terrestrial subsurface.</title>
        <authorList>
            <person name="Probst A.J."/>
            <person name="Ladd B."/>
            <person name="Jarett J.K."/>
            <person name="Geller-Mcgrath D.E."/>
            <person name="Sieber C.M."/>
            <person name="Emerson J.B."/>
            <person name="Anantharaman K."/>
            <person name="Thomas B.C."/>
            <person name="Malmstrom R."/>
            <person name="Stieglmeier M."/>
            <person name="Klingl A."/>
            <person name="Woyke T."/>
            <person name="Ryan C.M."/>
            <person name="Banfield J.F."/>
        </authorList>
    </citation>
    <scope>NUCLEOTIDE SEQUENCE [LARGE SCALE GENOMIC DNA]</scope>
    <source>
        <strain evidence="2">CG22_combo_CG10-13_8_21_14_all_43_18</strain>
    </source>
</reference>
<proteinExistence type="predicted"/>
<evidence type="ECO:0000313" key="2">
    <source>
        <dbReference type="EMBL" id="PIP86641.1"/>
    </source>
</evidence>
<name>A0A2H0DXC5_9BACT</name>
<evidence type="ECO:0008006" key="4">
    <source>
        <dbReference type="Google" id="ProtNLM"/>
    </source>
</evidence>
<protein>
    <recommendedName>
        <fullName evidence="4">DUF5673 domain-containing protein</fullName>
    </recommendedName>
</protein>
<evidence type="ECO:0000313" key="3">
    <source>
        <dbReference type="Proteomes" id="UP000231276"/>
    </source>
</evidence>
<organism evidence="2 3">
    <name type="scientific">Candidatus Campbellbacteria bacterium CG22_combo_CG10-13_8_21_14_all_43_18</name>
    <dbReference type="NCBI Taxonomy" id="1974530"/>
    <lineage>
        <taxon>Bacteria</taxon>
        <taxon>Candidatus Campbelliibacteriota</taxon>
    </lineage>
</organism>
<dbReference type="Proteomes" id="UP000231276">
    <property type="component" value="Unassembled WGS sequence"/>
</dbReference>
<keyword evidence="1" id="KW-0812">Transmembrane</keyword>
<dbReference type="AlphaFoldDB" id="A0A2H0DXC5"/>
<keyword evidence="1" id="KW-0472">Membrane</keyword>
<sequence>MRNYNISWQTKEYEYVEKNADWFWALGIISISIAVTAVIVSNSLFAVLILSGASALAIFAIRKPDIIYCEANQRGFVINDRLHPYGSLDSFWVEIDTENPKLFMTSKKILMPQIVVPISPEVDTNLLRDYLLDYVDEEEQNESLPTIIMEYLGF</sequence>
<accession>A0A2H0DXC5</accession>
<feature type="transmembrane region" description="Helical" evidence="1">
    <location>
        <begin position="21"/>
        <end position="39"/>
    </location>
</feature>
<evidence type="ECO:0000256" key="1">
    <source>
        <dbReference type="SAM" id="Phobius"/>
    </source>
</evidence>
<gene>
    <name evidence="2" type="ORF">COW82_00905</name>
</gene>
<dbReference type="EMBL" id="PCTS01000012">
    <property type="protein sequence ID" value="PIP86641.1"/>
    <property type="molecule type" value="Genomic_DNA"/>
</dbReference>
<comment type="caution">
    <text evidence="2">The sequence shown here is derived from an EMBL/GenBank/DDBJ whole genome shotgun (WGS) entry which is preliminary data.</text>
</comment>
<keyword evidence="1" id="KW-1133">Transmembrane helix</keyword>
<feature type="transmembrane region" description="Helical" evidence="1">
    <location>
        <begin position="45"/>
        <end position="61"/>
    </location>
</feature>